<dbReference type="InterPro" id="IPR017925">
    <property type="entry name" value="DHFR_CS"/>
</dbReference>
<gene>
    <name evidence="10" type="ORF">K8V79_02800</name>
</gene>
<dbReference type="PIRSF" id="PIRSF000194">
    <property type="entry name" value="DHFR"/>
    <property type="match status" value="1"/>
</dbReference>
<comment type="similarity">
    <text evidence="2 8">Belongs to the dihydrofolate reductase family.</text>
</comment>
<dbReference type="PANTHER" id="PTHR48069:SF3">
    <property type="entry name" value="DIHYDROFOLATE REDUCTASE"/>
    <property type="match status" value="1"/>
</dbReference>
<evidence type="ECO:0000313" key="11">
    <source>
        <dbReference type="Proteomes" id="UP000787156"/>
    </source>
</evidence>
<evidence type="ECO:0000256" key="5">
    <source>
        <dbReference type="ARBA" id="ARBA00022857"/>
    </source>
</evidence>
<feature type="non-terminal residue" evidence="10">
    <location>
        <position position="156"/>
    </location>
</feature>
<dbReference type="PROSITE" id="PS51330">
    <property type="entry name" value="DHFR_2"/>
    <property type="match status" value="1"/>
</dbReference>
<evidence type="ECO:0000256" key="6">
    <source>
        <dbReference type="ARBA" id="ARBA00023002"/>
    </source>
</evidence>
<dbReference type="InterPro" id="IPR012259">
    <property type="entry name" value="DHFR"/>
</dbReference>
<organism evidence="10 11">
    <name type="scientific">Acinetobacter lwoffii</name>
    <dbReference type="NCBI Taxonomy" id="28090"/>
    <lineage>
        <taxon>Bacteria</taxon>
        <taxon>Pseudomonadati</taxon>
        <taxon>Pseudomonadota</taxon>
        <taxon>Gammaproteobacteria</taxon>
        <taxon>Moraxellales</taxon>
        <taxon>Moraxellaceae</taxon>
        <taxon>Acinetobacter</taxon>
    </lineage>
</organism>
<dbReference type="GO" id="GO:0050661">
    <property type="term" value="F:NADP binding"/>
    <property type="evidence" value="ECO:0007669"/>
    <property type="project" value="InterPro"/>
</dbReference>
<dbReference type="GO" id="GO:0046654">
    <property type="term" value="P:tetrahydrofolate biosynthetic process"/>
    <property type="evidence" value="ECO:0007669"/>
    <property type="project" value="InterPro"/>
</dbReference>
<dbReference type="GO" id="GO:0004146">
    <property type="term" value="F:dihydrofolate reductase activity"/>
    <property type="evidence" value="ECO:0007669"/>
    <property type="project" value="UniProtKB-EC"/>
</dbReference>
<feature type="domain" description="DHFR" evidence="9">
    <location>
        <begin position="7"/>
        <end position="156"/>
    </location>
</feature>
<reference evidence="10" key="1">
    <citation type="journal article" date="2021" name="PeerJ">
        <title>Extensive microbial diversity within the chicken gut microbiome revealed by metagenomics and culture.</title>
        <authorList>
            <person name="Gilroy R."/>
            <person name="Ravi A."/>
            <person name="Getino M."/>
            <person name="Pursley I."/>
            <person name="Horton D.L."/>
            <person name="Alikhan N.F."/>
            <person name="Baker D."/>
            <person name="Gharbi K."/>
            <person name="Hall N."/>
            <person name="Watson M."/>
            <person name="Adriaenssens E.M."/>
            <person name="Foster-Nyarko E."/>
            <person name="Jarju S."/>
            <person name="Secka A."/>
            <person name="Antonio M."/>
            <person name="Oren A."/>
            <person name="Chaudhuri R.R."/>
            <person name="La Ragione R."/>
            <person name="Hildebrand F."/>
            <person name="Pallen M.J."/>
        </authorList>
    </citation>
    <scope>NUCLEOTIDE SEQUENCE</scope>
    <source>
        <strain evidence="10">CHK135-1449</strain>
    </source>
</reference>
<reference evidence="10" key="2">
    <citation type="submission" date="2021-09" db="EMBL/GenBank/DDBJ databases">
        <authorList>
            <person name="Gilroy R."/>
        </authorList>
    </citation>
    <scope>NUCLEOTIDE SEQUENCE</scope>
    <source>
        <strain evidence="10">CHK135-1449</strain>
    </source>
</reference>
<dbReference type="Proteomes" id="UP000787156">
    <property type="component" value="Unassembled WGS sequence"/>
</dbReference>
<evidence type="ECO:0000256" key="7">
    <source>
        <dbReference type="ARBA" id="ARBA00025067"/>
    </source>
</evidence>
<evidence type="ECO:0000259" key="9">
    <source>
        <dbReference type="PROSITE" id="PS51330"/>
    </source>
</evidence>
<comment type="function">
    <text evidence="7">Key enzyme in folate metabolism. Catalyzes an essential reaction for de novo glycine and purine synthesis, and for DNA precursor synthesis.</text>
</comment>
<dbReference type="GO" id="GO:0005829">
    <property type="term" value="C:cytosol"/>
    <property type="evidence" value="ECO:0007669"/>
    <property type="project" value="TreeGrafter"/>
</dbReference>
<dbReference type="GO" id="GO:0006730">
    <property type="term" value="P:one-carbon metabolic process"/>
    <property type="evidence" value="ECO:0007669"/>
    <property type="project" value="UniProtKB-KW"/>
</dbReference>
<dbReference type="GO" id="GO:0046452">
    <property type="term" value="P:dihydrofolate metabolic process"/>
    <property type="evidence" value="ECO:0007669"/>
    <property type="project" value="TreeGrafter"/>
</dbReference>
<dbReference type="EC" id="1.5.1.3" evidence="3"/>
<protein>
    <recommendedName>
        <fullName evidence="3">dihydrofolate reductase</fullName>
        <ecNumber evidence="3">1.5.1.3</ecNumber>
    </recommendedName>
</protein>
<dbReference type="PANTHER" id="PTHR48069">
    <property type="entry name" value="DIHYDROFOLATE REDUCTASE"/>
    <property type="match status" value="1"/>
</dbReference>
<evidence type="ECO:0000313" key="10">
    <source>
        <dbReference type="EMBL" id="HJF27176.1"/>
    </source>
</evidence>
<dbReference type="GO" id="GO:0046655">
    <property type="term" value="P:folic acid metabolic process"/>
    <property type="evidence" value="ECO:0007669"/>
    <property type="project" value="TreeGrafter"/>
</dbReference>
<keyword evidence="6" id="KW-0560">Oxidoreductase</keyword>
<dbReference type="Gene3D" id="3.40.430.10">
    <property type="entry name" value="Dihydrofolate Reductase, subunit A"/>
    <property type="match status" value="1"/>
</dbReference>
<keyword evidence="4" id="KW-0554">One-carbon metabolism</keyword>
<dbReference type="CDD" id="cd00209">
    <property type="entry name" value="DHFR"/>
    <property type="match status" value="1"/>
</dbReference>
<evidence type="ECO:0000256" key="1">
    <source>
        <dbReference type="ARBA" id="ARBA00004903"/>
    </source>
</evidence>
<dbReference type="PRINTS" id="PR00070">
    <property type="entry name" value="DHFR"/>
</dbReference>
<evidence type="ECO:0000256" key="2">
    <source>
        <dbReference type="ARBA" id="ARBA00009539"/>
    </source>
</evidence>
<keyword evidence="5" id="KW-0521">NADP</keyword>
<accession>A0A9D2UR36</accession>
<dbReference type="Pfam" id="PF00186">
    <property type="entry name" value="DHFR_1"/>
    <property type="match status" value="1"/>
</dbReference>
<dbReference type="AlphaFoldDB" id="A0A9D2UR36"/>
<comment type="caution">
    <text evidence="10">The sequence shown here is derived from an EMBL/GenBank/DDBJ whole genome shotgun (WGS) entry which is preliminary data.</text>
</comment>
<dbReference type="InterPro" id="IPR001796">
    <property type="entry name" value="DHFR_dom"/>
</dbReference>
<dbReference type="SUPFAM" id="SSF53597">
    <property type="entry name" value="Dihydrofolate reductase-like"/>
    <property type="match status" value="1"/>
</dbReference>
<evidence type="ECO:0000256" key="8">
    <source>
        <dbReference type="RuleBase" id="RU004474"/>
    </source>
</evidence>
<proteinExistence type="inferred from homology"/>
<comment type="pathway">
    <text evidence="1">Cofactor biosynthesis; tetrahydrofolate biosynthesis; 5,6,7,8-tetrahydrofolate from 7,8-dihydrofolate: step 1/1.</text>
</comment>
<dbReference type="EMBL" id="DYWX01000031">
    <property type="protein sequence ID" value="HJF27176.1"/>
    <property type="molecule type" value="Genomic_DNA"/>
</dbReference>
<dbReference type="PROSITE" id="PS00075">
    <property type="entry name" value="DHFR_1"/>
    <property type="match status" value="1"/>
</dbReference>
<dbReference type="InterPro" id="IPR024072">
    <property type="entry name" value="DHFR-like_dom_sf"/>
</dbReference>
<evidence type="ECO:0000256" key="4">
    <source>
        <dbReference type="ARBA" id="ARBA00022563"/>
    </source>
</evidence>
<evidence type="ECO:0000256" key="3">
    <source>
        <dbReference type="ARBA" id="ARBA00012856"/>
    </source>
</evidence>
<name>A0A9D2UR36_ACILW</name>
<sequence>MAFQDLEVVHVVAMDQQRCIGKGNDLPWHISADLKHFKEITQGGVVVMGRKTLESMGRALPKRVNWVITRDPEWSFAGTKVAHSIEEALRQAVADVKASAKPDTVFIIGGGEIFKQTMQMTDRLELTHIELDVQGDAYYPEIPADFKKVASAQHID</sequence>